<evidence type="ECO:0000313" key="2">
    <source>
        <dbReference type="EMBL" id="KAH3884486.1"/>
    </source>
</evidence>
<reference evidence="2" key="2">
    <citation type="submission" date="2020-11" db="EMBL/GenBank/DDBJ databases">
        <authorList>
            <person name="McCartney M.A."/>
            <person name="Auch B."/>
            <person name="Kono T."/>
            <person name="Mallez S."/>
            <person name="Becker A."/>
            <person name="Gohl D.M."/>
            <person name="Silverstein K.A.T."/>
            <person name="Koren S."/>
            <person name="Bechman K.B."/>
            <person name="Herman A."/>
            <person name="Abrahante J.E."/>
            <person name="Garbe J."/>
        </authorList>
    </citation>
    <scope>NUCLEOTIDE SEQUENCE</scope>
    <source>
        <strain evidence="2">Duluth1</strain>
        <tissue evidence="2">Whole animal</tissue>
    </source>
</reference>
<dbReference type="Pfam" id="PF03067">
    <property type="entry name" value="LPMO_10"/>
    <property type="match status" value="1"/>
</dbReference>
<evidence type="ECO:0000259" key="1">
    <source>
        <dbReference type="Pfam" id="PF03067"/>
    </source>
</evidence>
<dbReference type="PANTHER" id="PTHR21113">
    <property type="entry name" value="AGAP001705-PA"/>
    <property type="match status" value="1"/>
</dbReference>
<dbReference type="Proteomes" id="UP000828390">
    <property type="component" value="Unassembled WGS sequence"/>
</dbReference>
<keyword evidence="3" id="KW-1185">Reference proteome</keyword>
<proteinExistence type="predicted"/>
<sequence length="276" mass="30177">MSSAINIHDVLLCGLILCGLVTLIRGHGRLVEPPSRSSMWRFGFKTPVNYNDNQLYCGGYDVQWKQNGGRCGVCGDPFNGVRENEAGGRYATGTIARHYSEGQTITVTIDVTTNHGGYFEFRICPTNNLRNPATEACLNQNLLRQPNGQTKWYLPEGTRTFSLNLVLPRSLTCSQCVLQWKWNTASNWDCDVNNNCCKGCGPQEQFLGCADVAIGSNNDIQTQVNAISAQRLPLGSIQPDVKPSNNVLSNTGPNGFIPVNAASLFPPHPTLVVDLT</sequence>
<feature type="domain" description="Chitin-binding type-4" evidence="1">
    <location>
        <begin position="27"/>
        <end position="212"/>
    </location>
</feature>
<organism evidence="2 3">
    <name type="scientific">Dreissena polymorpha</name>
    <name type="common">Zebra mussel</name>
    <name type="synonym">Mytilus polymorpha</name>
    <dbReference type="NCBI Taxonomy" id="45954"/>
    <lineage>
        <taxon>Eukaryota</taxon>
        <taxon>Metazoa</taxon>
        <taxon>Spiralia</taxon>
        <taxon>Lophotrochozoa</taxon>
        <taxon>Mollusca</taxon>
        <taxon>Bivalvia</taxon>
        <taxon>Autobranchia</taxon>
        <taxon>Heteroconchia</taxon>
        <taxon>Euheterodonta</taxon>
        <taxon>Imparidentia</taxon>
        <taxon>Neoheterodontei</taxon>
        <taxon>Myida</taxon>
        <taxon>Dreissenoidea</taxon>
        <taxon>Dreissenidae</taxon>
        <taxon>Dreissena</taxon>
    </lineage>
</organism>
<evidence type="ECO:0000313" key="3">
    <source>
        <dbReference type="Proteomes" id="UP000828390"/>
    </source>
</evidence>
<reference evidence="2" key="1">
    <citation type="journal article" date="2019" name="bioRxiv">
        <title>The Genome of the Zebra Mussel, Dreissena polymorpha: A Resource for Invasive Species Research.</title>
        <authorList>
            <person name="McCartney M.A."/>
            <person name="Auch B."/>
            <person name="Kono T."/>
            <person name="Mallez S."/>
            <person name="Zhang Y."/>
            <person name="Obille A."/>
            <person name="Becker A."/>
            <person name="Abrahante J.E."/>
            <person name="Garbe J."/>
            <person name="Badalamenti J.P."/>
            <person name="Herman A."/>
            <person name="Mangelson H."/>
            <person name="Liachko I."/>
            <person name="Sullivan S."/>
            <person name="Sone E.D."/>
            <person name="Koren S."/>
            <person name="Silverstein K.A.T."/>
            <person name="Beckman K.B."/>
            <person name="Gohl D.M."/>
        </authorList>
    </citation>
    <scope>NUCLEOTIDE SEQUENCE</scope>
    <source>
        <strain evidence="2">Duluth1</strain>
        <tissue evidence="2">Whole animal</tissue>
    </source>
</reference>
<gene>
    <name evidence="2" type="ORF">DPMN_008466</name>
</gene>
<dbReference type="OrthoDB" id="64893at2759"/>
<protein>
    <recommendedName>
        <fullName evidence="1">Chitin-binding type-4 domain-containing protein</fullName>
    </recommendedName>
</protein>
<name>A0A9D4MYU5_DREPO</name>
<comment type="caution">
    <text evidence="2">The sequence shown here is derived from an EMBL/GenBank/DDBJ whole genome shotgun (WGS) entry which is preliminary data.</text>
</comment>
<dbReference type="PANTHER" id="PTHR21113:SF4">
    <property type="entry name" value="CHITIN-BINDING TYPE-4 DOMAIN-CONTAINING PROTEIN"/>
    <property type="match status" value="1"/>
</dbReference>
<dbReference type="EMBL" id="JAIWYP010000001">
    <property type="protein sequence ID" value="KAH3884486.1"/>
    <property type="molecule type" value="Genomic_DNA"/>
</dbReference>
<accession>A0A9D4MYU5</accession>
<dbReference type="AlphaFoldDB" id="A0A9D4MYU5"/>
<dbReference type="InterPro" id="IPR004302">
    <property type="entry name" value="Cellulose/chitin-bd_N"/>
</dbReference>